<protein>
    <submittedName>
        <fullName evidence="2">Uncharacterized protein</fullName>
    </submittedName>
</protein>
<proteinExistence type="predicted"/>
<name>A0A5C1PX40_9BURK</name>
<evidence type="ECO:0000313" key="4">
    <source>
        <dbReference type="Proteomes" id="UP001549111"/>
    </source>
</evidence>
<dbReference type="KEGG" id="snn:EWH46_02545"/>
<organism evidence="2 3">
    <name type="scientific">Sphaerotilus sulfidivorans</name>
    <dbReference type="NCBI Taxonomy" id="639200"/>
    <lineage>
        <taxon>Bacteria</taxon>
        <taxon>Pseudomonadati</taxon>
        <taxon>Pseudomonadota</taxon>
        <taxon>Betaproteobacteria</taxon>
        <taxon>Burkholderiales</taxon>
        <taxon>Sphaerotilaceae</taxon>
        <taxon>Sphaerotilus</taxon>
    </lineage>
</organism>
<accession>A0A5C1PX40</accession>
<keyword evidence="4" id="KW-1185">Reference proteome</keyword>
<gene>
    <name evidence="1" type="ORF">ABIC99_003556</name>
    <name evidence="2" type="ORF">EWH46_02545</name>
</gene>
<evidence type="ECO:0000313" key="3">
    <source>
        <dbReference type="Proteomes" id="UP000323522"/>
    </source>
</evidence>
<dbReference type="AlphaFoldDB" id="A0A5C1PX40"/>
<reference evidence="2 3" key="1">
    <citation type="submission" date="2019-02" db="EMBL/GenBank/DDBJ databases">
        <title>Complete Genome Sequence and Methylome Analysis of Sphaerotilus natans subsp. sulfidivorans D-507.</title>
        <authorList>
            <person name="Fomenkov A."/>
            <person name="Gridneva E."/>
            <person name="Smolyakov D."/>
            <person name="Dubinina G."/>
            <person name="Vincze T."/>
            <person name="Grabovich M."/>
            <person name="Roberts R.J."/>
        </authorList>
    </citation>
    <scope>NUCLEOTIDE SEQUENCE [LARGE SCALE GENOMIC DNA]</scope>
    <source>
        <strain evidence="2 3">D-507</strain>
    </source>
</reference>
<reference evidence="1 4" key="2">
    <citation type="submission" date="2024-06" db="EMBL/GenBank/DDBJ databases">
        <title>Genomic Encyclopedia of Type Strains, Phase IV (KMG-IV): sequencing the most valuable type-strain genomes for metagenomic binning, comparative biology and taxonomic classification.</title>
        <authorList>
            <person name="Goeker M."/>
        </authorList>
    </citation>
    <scope>NUCLEOTIDE SEQUENCE [LARGE SCALE GENOMIC DNA]</scope>
    <source>
        <strain evidence="1 4">D-501</strain>
    </source>
</reference>
<evidence type="ECO:0000313" key="1">
    <source>
        <dbReference type="EMBL" id="MET3605723.1"/>
    </source>
</evidence>
<dbReference type="RefSeq" id="WP_149502520.1">
    <property type="nucleotide sequence ID" value="NZ_CP035708.1"/>
</dbReference>
<dbReference type="EMBL" id="JBEPLS010000022">
    <property type="protein sequence ID" value="MET3605723.1"/>
    <property type="molecule type" value="Genomic_DNA"/>
</dbReference>
<dbReference type="Proteomes" id="UP000323522">
    <property type="component" value="Chromosome"/>
</dbReference>
<sequence length="260" mass="29889">MSFQLSRDSWPGSVDYGIRAVRPDGDQVGSALAEFDRGIYGHFEFSPNHYPIDLIYRLLEPEYIHHLQEAVGLFSPAAYEMLCRFVREQSTWQQTESAAKGNQERADFFREVAIELAEHLASPVDLVEPTIREIKSQESFGLRAEQGTSRWRELGAEAFEPSLLHEIAKSDVESEIWQQFYELPEPVQLAVWFSTVVEKELPGGDCLTQWDAPSEPRKEWKFWGLDDLFDNVCRQVMGQASEDYFSARERAATIDQDEDD</sequence>
<evidence type="ECO:0000313" key="2">
    <source>
        <dbReference type="EMBL" id="QEM99760.1"/>
    </source>
</evidence>
<dbReference type="Proteomes" id="UP001549111">
    <property type="component" value="Unassembled WGS sequence"/>
</dbReference>
<dbReference type="EMBL" id="CP035708">
    <property type="protein sequence ID" value="QEM99760.1"/>
    <property type="molecule type" value="Genomic_DNA"/>
</dbReference>